<gene>
    <name evidence="2" type="ORF">PLA107_035045</name>
</gene>
<keyword evidence="2" id="KW-0614">Plasmid</keyword>
<accession>A0AAD0PX54</accession>
<geneLocation type="plasmid" evidence="3">
    <name>pmppla107</name>
</geneLocation>
<proteinExistence type="predicted"/>
<sequence>MRHRKVVSLYDEDPSHAQILDYLEAFEGRNRQTNALMQMLVVGYRVMANLESGPEAYYQARNPDVRKIKRDPAPRKPLAPLPRLDRPVVEPVSESESGNSPINGKIVIEEGEIISPAPVKRKPVPIPMAMPVEMEVQEAEDYASLDLDDALDPLMKLQMLSGD</sequence>
<dbReference type="AlphaFoldDB" id="A0AAD0PX54"/>
<name>A0AAD0PX54_PSEAV</name>
<evidence type="ECO:0000256" key="1">
    <source>
        <dbReference type="SAM" id="MobiDB-lite"/>
    </source>
</evidence>
<reference evidence="2 3" key="1">
    <citation type="journal article" date="2011" name="PLoS Pathog.">
        <title>Dynamic evolution of pathogenicity revealed by sequencing and comparative genomics of 19 Pseudomonas syringae isolates.</title>
        <authorList>
            <person name="Baltrus D.A."/>
            <person name="Nishimura M.T."/>
            <person name="Romanchuk A."/>
            <person name="Chang J.H."/>
            <person name="Mukhtar M.S."/>
            <person name="Cherkis K."/>
            <person name="Roach J."/>
            <person name="Grant S.R."/>
            <person name="Jones C.D."/>
            <person name="Dangl J.L."/>
        </authorList>
    </citation>
    <scope>NUCLEOTIDE SEQUENCE [LARGE SCALE GENOMIC DNA]</scope>
    <source>
        <strain evidence="2 3">M301315</strain>
    </source>
</reference>
<evidence type="ECO:0000313" key="3">
    <source>
        <dbReference type="Proteomes" id="UP000006426"/>
    </source>
</evidence>
<organism evidence="2 3">
    <name type="scientific">Pseudomonas amygdali pv. lachrymans str. M301315</name>
    <dbReference type="NCBI Taxonomy" id="629260"/>
    <lineage>
        <taxon>Bacteria</taxon>
        <taxon>Pseudomonadati</taxon>
        <taxon>Pseudomonadota</taxon>
        <taxon>Gammaproteobacteria</taxon>
        <taxon>Pseudomonadales</taxon>
        <taxon>Pseudomonadaceae</taxon>
        <taxon>Pseudomonas</taxon>
        <taxon>Pseudomonas amygdali</taxon>
    </lineage>
</organism>
<evidence type="ECO:0000313" key="2">
    <source>
        <dbReference type="EMBL" id="AXH60390.1"/>
    </source>
</evidence>
<dbReference type="GeneID" id="39474589"/>
<dbReference type="Proteomes" id="UP000006426">
    <property type="component" value="Plasmid pmppla107"/>
</dbReference>
<protein>
    <submittedName>
        <fullName evidence="2">Uncharacterized protein</fullName>
    </submittedName>
</protein>
<feature type="compositionally biased region" description="Basic and acidic residues" evidence="1">
    <location>
        <begin position="63"/>
        <end position="74"/>
    </location>
</feature>
<feature type="region of interest" description="Disordered" evidence="1">
    <location>
        <begin position="63"/>
        <end position="103"/>
    </location>
</feature>
<dbReference type="RefSeq" id="WP_005742454.1">
    <property type="nucleotide sequence ID" value="NZ_CP031226.1"/>
</dbReference>
<dbReference type="EMBL" id="CP031226">
    <property type="protein sequence ID" value="AXH60390.1"/>
    <property type="molecule type" value="Genomic_DNA"/>
</dbReference>